<dbReference type="OrthoDB" id="539591at2759"/>
<accession>A0A836C260</accession>
<protein>
    <submittedName>
        <fullName evidence="3">Uncharacterized protein</fullName>
    </submittedName>
</protein>
<feature type="region of interest" description="Disordered" evidence="1">
    <location>
        <begin position="39"/>
        <end position="169"/>
    </location>
</feature>
<evidence type="ECO:0000256" key="2">
    <source>
        <dbReference type="SAM" id="SignalP"/>
    </source>
</evidence>
<feature type="compositionally biased region" description="Pro residues" evidence="1">
    <location>
        <begin position="155"/>
        <end position="164"/>
    </location>
</feature>
<organism evidence="3 4">
    <name type="scientific">Edaphochlamys debaryana</name>
    <dbReference type="NCBI Taxonomy" id="47281"/>
    <lineage>
        <taxon>Eukaryota</taxon>
        <taxon>Viridiplantae</taxon>
        <taxon>Chlorophyta</taxon>
        <taxon>core chlorophytes</taxon>
        <taxon>Chlorophyceae</taxon>
        <taxon>CS clade</taxon>
        <taxon>Chlamydomonadales</taxon>
        <taxon>Chlamydomonadales incertae sedis</taxon>
        <taxon>Edaphochlamys</taxon>
    </lineage>
</organism>
<gene>
    <name evidence="3" type="ORF">HYH03_005563</name>
</gene>
<feature type="compositionally biased region" description="Pro residues" evidence="1">
    <location>
        <begin position="122"/>
        <end position="141"/>
    </location>
</feature>
<feature type="compositionally biased region" description="Basic and acidic residues" evidence="1">
    <location>
        <begin position="59"/>
        <end position="74"/>
    </location>
</feature>
<evidence type="ECO:0000256" key="1">
    <source>
        <dbReference type="SAM" id="MobiDB-lite"/>
    </source>
</evidence>
<dbReference type="Proteomes" id="UP000612055">
    <property type="component" value="Unassembled WGS sequence"/>
</dbReference>
<dbReference type="EMBL" id="JAEHOE010000019">
    <property type="protein sequence ID" value="KAG2496333.1"/>
    <property type="molecule type" value="Genomic_DNA"/>
</dbReference>
<name>A0A836C260_9CHLO</name>
<sequence length="265" mass="28625">MARRGPSPAAAAMLLAVAAVALLACGPAGAWAQEEEDISGLTRGFEPHHRDLGVGGGPEDQKGGKEGGKEEGKGKPFAKPPRVIKKKTPPPASKKFPPPKETASPPLRRASPPPPKKAEEASPPPRRASPSPPRRASPPPQKAGQASPPPRREASPPPRRSPPPPKKEYDAYQSKKWVYLASTDKYSYDDAIKFCSIKGYSLIPFTSKLHGDASDFLCVENGRGCWMYGKQDEYCAWIDPKGKGGAYAHDCKKREYAVCYGNKDK</sequence>
<feature type="chain" id="PRO_5032540000" evidence="2">
    <location>
        <begin position="33"/>
        <end position="265"/>
    </location>
</feature>
<dbReference type="PROSITE" id="PS51257">
    <property type="entry name" value="PROKAR_LIPOPROTEIN"/>
    <property type="match status" value="1"/>
</dbReference>
<keyword evidence="4" id="KW-1185">Reference proteome</keyword>
<dbReference type="AlphaFoldDB" id="A0A836C260"/>
<evidence type="ECO:0000313" key="3">
    <source>
        <dbReference type="EMBL" id="KAG2496333.1"/>
    </source>
</evidence>
<keyword evidence="2" id="KW-0732">Signal</keyword>
<reference evidence="3" key="1">
    <citation type="journal article" date="2020" name="bioRxiv">
        <title>Comparative genomics of Chlamydomonas.</title>
        <authorList>
            <person name="Craig R.J."/>
            <person name="Hasan A.R."/>
            <person name="Ness R.W."/>
            <person name="Keightley P.D."/>
        </authorList>
    </citation>
    <scope>NUCLEOTIDE SEQUENCE</scope>
    <source>
        <strain evidence="3">CCAP 11/70</strain>
    </source>
</reference>
<dbReference type="InterPro" id="IPR016187">
    <property type="entry name" value="CTDL_fold"/>
</dbReference>
<feature type="signal peptide" evidence="2">
    <location>
        <begin position="1"/>
        <end position="32"/>
    </location>
</feature>
<proteinExistence type="predicted"/>
<evidence type="ECO:0000313" key="4">
    <source>
        <dbReference type="Proteomes" id="UP000612055"/>
    </source>
</evidence>
<comment type="caution">
    <text evidence="3">The sequence shown here is derived from an EMBL/GenBank/DDBJ whole genome shotgun (WGS) entry which is preliminary data.</text>
</comment>
<dbReference type="SUPFAM" id="SSF56436">
    <property type="entry name" value="C-type lectin-like"/>
    <property type="match status" value="1"/>
</dbReference>